<reference evidence="2" key="1">
    <citation type="submission" date="2022-10" db="EMBL/GenBank/DDBJ databases">
        <title>Tapping the CABI collections for fungal endophytes: first genome assemblies for Collariella, Neodidymelliopsis, Ascochyta clinopodiicola, Didymella pomorum, Didymosphaeria variabile, Neocosmospora piperis and Neocucurbitaria cava.</title>
        <authorList>
            <person name="Hill R."/>
        </authorList>
    </citation>
    <scope>NUCLEOTIDE SEQUENCE</scope>
    <source>
        <strain evidence="2">IMI 356814</strain>
    </source>
</reference>
<dbReference type="SUPFAM" id="SSF52047">
    <property type="entry name" value="RNI-like"/>
    <property type="match status" value="1"/>
</dbReference>
<protein>
    <submittedName>
        <fullName evidence="2">Uncharacterized protein</fullName>
    </submittedName>
</protein>
<feature type="compositionally biased region" description="Polar residues" evidence="1">
    <location>
        <begin position="81"/>
        <end position="91"/>
    </location>
</feature>
<dbReference type="AlphaFoldDB" id="A0A9W8XXX1"/>
<evidence type="ECO:0000313" key="2">
    <source>
        <dbReference type="EMBL" id="KAJ4362494.1"/>
    </source>
</evidence>
<sequence>MSKRDEKFNILLGTNEITVKVSNLETAHAVAKEILETPGIAEKIKKIYIVTNDDDEEEDKDGQGAEPGVKADNTTTDEKANQTASTQASSKENPKAFLTTEQRLIARTQACEQGARLADRLCEPLCQIFNSSVNLKRFSWSASYCAGTSFTRPQTFWDALYAHSQTLEGLHLDYFEHEVRQLTDPKTIFPNLKTLKLNTVSAHGDDGTAIDALLNSCPNLSTLDFTWPGCDLDDCQIQNITWSYTYPSLTNLSLSGWNFAPKPLADFLMRHPSITTFADGIDFQLNDPGSEPIQFDANALPALEALYKSNGPLSSVLPYFDPAARRQIQHLALYVGMGGGSVLSELATLPAATSTIKTLEMHGNITDWRLPEDEDSSDSDSDVATDEAKEPYVPPPSMPSLLTSTLPHFTHLQELAIGMESDHIMHRRKDGVFGCPDPTTPEDLRYVLGHLPSTTTIRALRVRDERAKTLPKEMLDEFAGVPESLEYFAWEGEERVLYRVLRGDGGVKCVVCDDNEEDILLGRKMGGGWVVTEDSSGRRWSERRVLDY</sequence>
<gene>
    <name evidence="2" type="ORF">N0V83_010588</name>
</gene>
<feature type="region of interest" description="Disordered" evidence="1">
    <location>
        <begin position="367"/>
        <end position="400"/>
    </location>
</feature>
<feature type="region of interest" description="Disordered" evidence="1">
    <location>
        <begin position="54"/>
        <end position="93"/>
    </location>
</feature>
<dbReference type="InterPro" id="IPR032675">
    <property type="entry name" value="LRR_dom_sf"/>
</dbReference>
<organism evidence="2 3">
    <name type="scientific">Neocucurbitaria cava</name>
    <dbReference type="NCBI Taxonomy" id="798079"/>
    <lineage>
        <taxon>Eukaryota</taxon>
        <taxon>Fungi</taxon>
        <taxon>Dikarya</taxon>
        <taxon>Ascomycota</taxon>
        <taxon>Pezizomycotina</taxon>
        <taxon>Dothideomycetes</taxon>
        <taxon>Pleosporomycetidae</taxon>
        <taxon>Pleosporales</taxon>
        <taxon>Pleosporineae</taxon>
        <taxon>Cucurbitariaceae</taxon>
        <taxon>Neocucurbitaria</taxon>
    </lineage>
</organism>
<dbReference type="Gene3D" id="3.80.10.10">
    <property type="entry name" value="Ribonuclease Inhibitor"/>
    <property type="match status" value="1"/>
</dbReference>
<keyword evidence="3" id="KW-1185">Reference proteome</keyword>
<accession>A0A9W8XXX1</accession>
<dbReference type="Proteomes" id="UP001140560">
    <property type="component" value="Unassembled WGS sequence"/>
</dbReference>
<evidence type="ECO:0000256" key="1">
    <source>
        <dbReference type="SAM" id="MobiDB-lite"/>
    </source>
</evidence>
<name>A0A9W8XXX1_9PLEO</name>
<comment type="caution">
    <text evidence="2">The sequence shown here is derived from an EMBL/GenBank/DDBJ whole genome shotgun (WGS) entry which is preliminary data.</text>
</comment>
<feature type="compositionally biased region" description="Acidic residues" evidence="1">
    <location>
        <begin position="372"/>
        <end position="385"/>
    </location>
</feature>
<dbReference type="EMBL" id="JAPEUY010000021">
    <property type="protein sequence ID" value="KAJ4362494.1"/>
    <property type="molecule type" value="Genomic_DNA"/>
</dbReference>
<proteinExistence type="predicted"/>
<dbReference type="OrthoDB" id="3929397at2759"/>
<evidence type="ECO:0000313" key="3">
    <source>
        <dbReference type="Proteomes" id="UP001140560"/>
    </source>
</evidence>